<accession>A0A7J7GGZ3</accession>
<protein>
    <recommendedName>
        <fullName evidence="1">Sieve element occlusion N-terminal domain-containing protein</fullName>
    </recommendedName>
</protein>
<dbReference type="PANTHER" id="PTHR33232">
    <property type="entry name" value="PROTEIN SIEVE ELEMENT OCCLUSION B-LIKE"/>
    <property type="match status" value="1"/>
</dbReference>
<evidence type="ECO:0000313" key="3">
    <source>
        <dbReference type="Proteomes" id="UP000593564"/>
    </source>
</evidence>
<dbReference type="GO" id="GO:0010088">
    <property type="term" value="P:phloem development"/>
    <property type="evidence" value="ECO:0007669"/>
    <property type="project" value="InterPro"/>
</dbReference>
<gene>
    <name evidence="2" type="ORF">HYC85_021199</name>
</gene>
<keyword evidence="3" id="KW-1185">Reference proteome</keyword>
<evidence type="ECO:0000259" key="1">
    <source>
        <dbReference type="Pfam" id="PF14576"/>
    </source>
</evidence>
<dbReference type="InterPro" id="IPR039299">
    <property type="entry name" value="SEOA"/>
</dbReference>
<name>A0A7J7GGZ3_CAMSI</name>
<dbReference type="Pfam" id="PF14576">
    <property type="entry name" value="SEO_N"/>
    <property type="match status" value="1"/>
</dbReference>
<dbReference type="InterPro" id="IPR027942">
    <property type="entry name" value="SEO_N"/>
</dbReference>
<dbReference type="AlphaFoldDB" id="A0A7J7GGZ3"/>
<dbReference type="EMBL" id="JACBKZ010000010">
    <property type="protein sequence ID" value="KAF5940032.1"/>
    <property type="molecule type" value="Genomic_DNA"/>
</dbReference>
<reference evidence="2 3" key="2">
    <citation type="submission" date="2020-07" db="EMBL/GenBank/DDBJ databases">
        <title>Genome assembly of wild tea tree DASZ reveals pedigree and selection history of tea varieties.</title>
        <authorList>
            <person name="Zhang W."/>
        </authorList>
    </citation>
    <scope>NUCLEOTIDE SEQUENCE [LARGE SCALE GENOMIC DNA]</scope>
    <source>
        <strain evidence="3">cv. G240</strain>
        <tissue evidence="2">Leaf</tissue>
    </source>
</reference>
<dbReference type="PANTHER" id="PTHR33232:SF20">
    <property type="entry name" value="PROTEIN SIEVE ELEMENT OCCLUSION B-LIKE"/>
    <property type="match status" value="1"/>
</dbReference>
<proteinExistence type="predicted"/>
<feature type="domain" description="Sieve element occlusion N-terminal" evidence="1">
    <location>
        <begin position="1"/>
        <end position="132"/>
    </location>
</feature>
<evidence type="ECO:0000313" key="2">
    <source>
        <dbReference type="EMBL" id="KAF5940032.1"/>
    </source>
</evidence>
<comment type="caution">
    <text evidence="2">The sequence shown here is derived from an EMBL/GenBank/DDBJ whole genome shotgun (WGS) entry which is preliminary data.</text>
</comment>
<reference evidence="3" key="1">
    <citation type="journal article" date="2020" name="Nat. Commun.">
        <title>Genome assembly of wild tea tree DASZ reveals pedigree and selection history of tea varieties.</title>
        <authorList>
            <person name="Zhang W."/>
            <person name="Zhang Y."/>
            <person name="Qiu H."/>
            <person name="Guo Y."/>
            <person name="Wan H."/>
            <person name="Zhang X."/>
            <person name="Scossa F."/>
            <person name="Alseekh S."/>
            <person name="Zhang Q."/>
            <person name="Wang P."/>
            <person name="Xu L."/>
            <person name="Schmidt M.H."/>
            <person name="Jia X."/>
            <person name="Li D."/>
            <person name="Zhu A."/>
            <person name="Guo F."/>
            <person name="Chen W."/>
            <person name="Ni D."/>
            <person name="Usadel B."/>
            <person name="Fernie A.R."/>
            <person name="Wen W."/>
        </authorList>
    </citation>
    <scope>NUCLEOTIDE SEQUENCE [LARGE SCALE GENOMIC DNA]</scope>
    <source>
        <strain evidence="3">cv. G240</strain>
    </source>
</reference>
<sequence length="144" mass="16445">MLSSYSWEAKVVIALAAFVVNYGEFGLVAQLYPSNPLAKCVAFLKHLPDMLKHTDSLKPKFEALINLIKAMLDVTKCIVKFKELLSQYITPDMSEMVIAIAYTPIAVYWTIRSIMECAYEIMNLIGMGHKYVLFLNQTPWKFIQ</sequence>
<dbReference type="Proteomes" id="UP000593564">
    <property type="component" value="Unassembled WGS sequence"/>
</dbReference>
<organism evidence="2 3">
    <name type="scientific">Camellia sinensis</name>
    <name type="common">Tea plant</name>
    <name type="synonym">Thea sinensis</name>
    <dbReference type="NCBI Taxonomy" id="4442"/>
    <lineage>
        <taxon>Eukaryota</taxon>
        <taxon>Viridiplantae</taxon>
        <taxon>Streptophyta</taxon>
        <taxon>Embryophyta</taxon>
        <taxon>Tracheophyta</taxon>
        <taxon>Spermatophyta</taxon>
        <taxon>Magnoliopsida</taxon>
        <taxon>eudicotyledons</taxon>
        <taxon>Gunneridae</taxon>
        <taxon>Pentapetalae</taxon>
        <taxon>asterids</taxon>
        <taxon>Ericales</taxon>
        <taxon>Theaceae</taxon>
        <taxon>Camellia</taxon>
    </lineage>
</organism>